<protein>
    <submittedName>
        <fullName evidence="1">DUF1871 family protein</fullName>
    </submittedName>
</protein>
<proteinExistence type="predicted"/>
<evidence type="ECO:0000313" key="1">
    <source>
        <dbReference type="EMBL" id="URN94547.1"/>
    </source>
</evidence>
<evidence type="ECO:0000313" key="2">
    <source>
        <dbReference type="Proteomes" id="UP001056756"/>
    </source>
</evidence>
<organism evidence="1 2">
    <name type="scientific">Candidatus Pristimantibacillus lignocellulolyticus</name>
    <dbReference type="NCBI Taxonomy" id="2994561"/>
    <lineage>
        <taxon>Bacteria</taxon>
        <taxon>Bacillati</taxon>
        <taxon>Bacillota</taxon>
        <taxon>Bacilli</taxon>
        <taxon>Bacillales</taxon>
        <taxon>Paenibacillaceae</taxon>
        <taxon>Candidatus Pristimantibacillus</taxon>
    </lineage>
</organism>
<dbReference type="AlphaFoldDB" id="A0A9J6ZEF5"/>
<accession>A0A9J6ZEF5</accession>
<dbReference type="KEGG" id="plig:NAG76_22470"/>
<name>A0A9J6ZEF5_9BACL</name>
<gene>
    <name evidence="1" type="ORF">NAG76_22470</name>
</gene>
<dbReference type="InterPro" id="IPR015053">
    <property type="entry name" value="DUF1871"/>
</dbReference>
<dbReference type="Gene3D" id="1.10.340.20">
    <property type="entry name" value="Apc36109-like domain"/>
    <property type="match status" value="1"/>
</dbReference>
<dbReference type="InterPro" id="IPR023162">
    <property type="entry name" value="Apc36109-like_dom_sf"/>
</dbReference>
<dbReference type="SUPFAM" id="SSF116922">
    <property type="entry name" value="YugE-like"/>
    <property type="match status" value="1"/>
</dbReference>
<reference evidence="1" key="1">
    <citation type="submission" date="2022-05" db="EMBL/GenBank/DDBJ databases">
        <title>Novel bacterial taxa in a minimal lignocellulolytic consortium and its capacity to transform plastics disclosed by genome-resolved metagenomics.</title>
        <authorList>
            <person name="Rodriguez C.A.D."/>
            <person name="Diaz-Garcia L."/>
            <person name="Herrera K."/>
            <person name="Tarazona N.A."/>
            <person name="Sproer C."/>
            <person name="Overmann J."/>
            <person name="Jimenez D.J."/>
        </authorList>
    </citation>
    <scope>NUCLEOTIDE SEQUENCE</scope>
    <source>
        <strain evidence="1">MAG5</strain>
    </source>
</reference>
<dbReference type="Proteomes" id="UP001056756">
    <property type="component" value="Chromosome"/>
</dbReference>
<dbReference type="Pfam" id="PF08958">
    <property type="entry name" value="DUF1871"/>
    <property type="match status" value="1"/>
</dbReference>
<sequence>MKISTKLLTEVINNWDPIGLLAGGAPQNEYDIEINQIAQRLITCSNEIELAKEIYRVFNDMMGVKLDHLSCLNQAFKITDLNNN</sequence>
<dbReference type="EMBL" id="CP097899">
    <property type="protein sequence ID" value="URN94547.1"/>
    <property type="molecule type" value="Genomic_DNA"/>
</dbReference>